<evidence type="ECO:0000256" key="2">
    <source>
        <dbReference type="ARBA" id="ARBA00004202"/>
    </source>
</evidence>
<keyword evidence="6 13" id="KW-1003">Cell membrane</keyword>
<evidence type="ECO:0000256" key="3">
    <source>
        <dbReference type="ARBA" id="ARBA00005712"/>
    </source>
</evidence>
<dbReference type="AlphaFoldDB" id="A0A831U170"/>
<reference evidence="17" key="1">
    <citation type="journal article" date="2020" name="mSystems">
        <title>Genome- and Community-Level Interaction Insights into Carbon Utilization and Element Cycling Functions of Hydrothermarchaeota in Hydrothermal Sediment.</title>
        <authorList>
            <person name="Zhou Z."/>
            <person name="Liu Y."/>
            <person name="Xu W."/>
            <person name="Pan J."/>
            <person name="Luo Z.H."/>
            <person name="Li M."/>
        </authorList>
    </citation>
    <scope>NUCLEOTIDE SEQUENCE [LARGE SCALE GENOMIC DNA]</scope>
    <source>
        <strain evidence="17">SpSt-349</strain>
    </source>
</reference>
<dbReference type="SUPFAM" id="SSF51344">
    <property type="entry name" value="Epsilon subunit of F1F0-ATP synthase N-terminal domain"/>
    <property type="match status" value="1"/>
</dbReference>
<evidence type="ECO:0000259" key="16">
    <source>
        <dbReference type="Pfam" id="PF02823"/>
    </source>
</evidence>
<keyword evidence="11 13" id="KW-0139">CF(1)</keyword>
<evidence type="ECO:0000256" key="13">
    <source>
        <dbReference type="HAMAP-Rule" id="MF_00530"/>
    </source>
</evidence>
<dbReference type="EMBL" id="DSOV01000032">
    <property type="protein sequence ID" value="HEN42158.1"/>
    <property type="molecule type" value="Genomic_DNA"/>
</dbReference>
<feature type="domain" description="ATP synthase F1 complex delta/epsilon subunit N-terminal" evidence="16">
    <location>
        <begin position="5"/>
        <end position="83"/>
    </location>
</feature>
<comment type="subcellular location">
    <subcellularLocation>
        <location evidence="2 13">Cell membrane</location>
        <topology evidence="2 13">Peripheral membrane protein</topology>
    </subcellularLocation>
</comment>
<evidence type="ECO:0000256" key="6">
    <source>
        <dbReference type="ARBA" id="ARBA00022475"/>
    </source>
</evidence>
<dbReference type="GO" id="GO:0045259">
    <property type="term" value="C:proton-transporting ATP synthase complex"/>
    <property type="evidence" value="ECO:0007669"/>
    <property type="project" value="UniProtKB-KW"/>
</dbReference>
<keyword evidence="7" id="KW-0997">Cell inner membrane</keyword>
<evidence type="ECO:0000256" key="1">
    <source>
        <dbReference type="ARBA" id="ARBA00003543"/>
    </source>
</evidence>
<comment type="function">
    <text evidence="1 13">Produces ATP from ADP in the presence of a proton gradient across the membrane.</text>
</comment>
<evidence type="ECO:0000256" key="5">
    <source>
        <dbReference type="ARBA" id="ARBA00022448"/>
    </source>
</evidence>
<keyword evidence="5 13" id="KW-0813">Transport</keyword>
<dbReference type="Gene3D" id="1.20.5.440">
    <property type="entry name" value="ATP synthase delta/epsilon subunit, C-terminal domain"/>
    <property type="match status" value="1"/>
</dbReference>
<evidence type="ECO:0000256" key="9">
    <source>
        <dbReference type="ARBA" id="ARBA00023065"/>
    </source>
</evidence>
<dbReference type="InterPro" id="IPR020547">
    <property type="entry name" value="ATP_synth_F1_esu_C"/>
</dbReference>
<evidence type="ECO:0000256" key="8">
    <source>
        <dbReference type="ARBA" id="ARBA00022781"/>
    </source>
</evidence>
<dbReference type="PANTHER" id="PTHR13822">
    <property type="entry name" value="ATP SYNTHASE DELTA/EPSILON CHAIN"/>
    <property type="match status" value="1"/>
</dbReference>
<dbReference type="Pfam" id="PF00401">
    <property type="entry name" value="ATP-synt_DE"/>
    <property type="match status" value="1"/>
</dbReference>
<proteinExistence type="inferred from homology"/>
<dbReference type="InterPro" id="IPR001469">
    <property type="entry name" value="ATP_synth_F1_dsu/esu"/>
</dbReference>
<evidence type="ECO:0000256" key="12">
    <source>
        <dbReference type="ARBA" id="ARBA00023310"/>
    </source>
</evidence>
<keyword evidence="12 13" id="KW-0066">ATP synthesis</keyword>
<dbReference type="InterPro" id="IPR036771">
    <property type="entry name" value="ATPsynth_dsu/esu_N"/>
</dbReference>
<dbReference type="NCBIfam" id="NF009980">
    <property type="entry name" value="PRK13446.1"/>
    <property type="match status" value="1"/>
</dbReference>
<dbReference type="GO" id="GO:0046933">
    <property type="term" value="F:proton-transporting ATP synthase activity, rotational mechanism"/>
    <property type="evidence" value="ECO:0007669"/>
    <property type="project" value="UniProtKB-UniRule"/>
</dbReference>
<dbReference type="NCBIfam" id="TIGR01216">
    <property type="entry name" value="ATP_synt_epsi"/>
    <property type="match status" value="1"/>
</dbReference>
<keyword evidence="10 13" id="KW-0472">Membrane</keyword>
<evidence type="ECO:0000256" key="4">
    <source>
        <dbReference type="ARBA" id="ARBA00011648"/>
    </source>
</evidence>
<comment type="similarity">
    <text evidence="3 13 14">Belongs to the ATPase epsilon chain family.</text>
</comment>
<evidence type="ECO:0000256" key="11">
    <source>
        <dbReference type="ARBA" id="ARBA00023196"/>
    </source>
</evidence>
<gene>
    <name evidence="13" type="primary">atpC</name>
    <name evidence="17" type="ORF">ENQ87_07240</name>
</gene>
<dbReference type="CDD" id="cd12152">
    <property type="entry name" value="F1-ATPase_delta"/>
    <property type="match status" value="1"/>
</dbReference>
<evidence type="ECO:0000256" key="10">
    <source>
        <dbReference type="ARBA" id="ARBA00023136"/>
    </source>
</evidence>
<dbReference type="PANTHER" id="PTHR13822:SF10">
    <property type="entry name" value="ATP SYNTHASE EPSILON CHAIN, CHLOROPLASTIC"/>
    <property type="match status" value="1"/>
</dbReference>
<evidence type="ECO:0000256" key="14">
    <source>
        <dbReference type="RuleBase" id="RU003656"/>
    </source>
</evidence>
<dbReference type="Pfam" id="PF02823">
    <property type="entry name" value="ATP-synt_DE_N"/>
    <property type="match status" value="1"/>
</dbReference>
<dbReference type="InterPro" id="IPR020546">
    <property type="entry name" value="ATP_synth_F1_dsu/esu_N"/>
</dbReference>
<sequence>MAEKLKVDLVTPYKKILSEEVDEITATGALGEFSVLPGHAPFLTSLKIGELTYKKGGQLHHLALNWGYFEVENDKVTVLVETAERADEIDLERAKAALGRAEAALKGLSPEDKSYKVQEAALERALIRMQVAGKAARK</sequence>
<comment type="subunit">
    <text evidence="4 13 14">F-type ATPases have 2 components, CF(1) - the catalytic core - and CF(0) - the membrane proton channel. CF(1) has five subunits: alpha(3), beta(3), gamma(1), delta(1), epsilon(1). CF(0) has three main subunits: a, b and c.</text>
</comment>
<name>A0A831U170_GEOME</name>
<protein>
    <recommendedName>
        <fullName evidence="13">ATP synthase epsilon chain</fullName>
    </recommendedName>
    <alternativeName>
        <fullName evidence="13">ATP synthase F1 sector epsilon subunit</fullName>
    </alternativeName>
    <alternativeName>
        <fullName evidence="13">F-ATPase epsilon subunit</fullName>
    </alternativeName>
</protein>
<dbReference type="Gene3D" id="2.60.15.10">
    <property type="entry name" value="F0F1 ATP synthase delta/epsilon subunit, N-terminal"/>
    <property type="match status" value="1"/>
</dbReference>
<keyword evidence="8 13" id="KW-0375">Hydrogen ion transport</keyword>
<dbReference type="HAMAP" id="MF_00530">
    <property type="entry name" value="ATP_synth_epsil_bac"/>
    <property type="match status" value="1"/>
</dbReference>
<evidence type="ECO:0000313" key="17">
    <source>
        <dbReference type="EMBL" id="HEN42158.1"/>
    </source>
</evidence>
<evidence type="ECO:0000256" key="7">
    <source>
        <dbReference type="ARBA" id="ARBA00022519"/>
    </source>
</evidence>
<dbReference type="GO" id="GO:0005886">
    <property type="term" value="C:plasma membrane"/>
    <property type="evidence" value="ECO:0007669"/>
    <property type="project" value="UniProtKB-SubCell"/>
</dbReference>
<accession>A0A831U170</accession>
<feature type="domain" description="ATP synthase epsilon subunit C-terminal" evidence="15">
    <location>
        <begin position="87"/>
        <end position="133"/>
    </location>
</feature>
<keyword evidence="9 13" id="KW-0406">Ion transport</keyword>
<evidence type="ECO:0000259" key="15">
    <source>
        <dbReference type="Pfam" id="PF00401"/>
    </source>
</evidence>
<dbReference type="GO" id="GO:0005524">
    <property type="term" value="F:ATP binding"/>
    <property type="evidence" value="ECO:0007669"/>
    <property type="project" value="UniProtKB-UniRule"/>
</dbReference>
<comment type="caution">
    <text evidence="17">The sequence shown here is derived from an EMBL/GenBank/DDBJ whole genome shotgun (WGS) entry which is preliminary data.</text>
</comment>
<organism evidence="17">
    <name type="scientific">Geobacter metallireducens</name>
    <dbReference type="NCBI Taxonomy" id="28232"/>
    <lineage>
        <taxon>Bacteria</taxon>
        <taxon>Pseudomonadati</taxon>
        <taxon>Thermodesulfobacteriota</taxon>
        <taxon>Desulfuromonadia</taxon>
        <taxon>Geobacterales</taxon>
        <taxon>Geobacteraceae</taxon>
        <taxon>Geobacter</taxon>
    </lineage>
</organism>
<dbReference type="FunFam" id="2.60.15.10:FF:000001">
    <property type="entry name" value="ATP synthase epsilon chain"/>
    <property type="match status" value="1"/>
</dbReference>